<dbReference type="PANTHER" id="PTHR12947">
    <property type="entry name" value="AMSH-LIKE PROTEASE"/>
    <property type="match status" value="1"/>
</dbReference>
<dbReference type="AlphaFoldDB" id="A0A0C2WQE3"/>
<dbReference type="Pfam" id="PF08969">
    <property type="entry name" value="USP8_dimer"/>
    <property type="match status" value="1"/>
</dbReference>
<dbReference type="InterPro" id="IPR036809">
    <property type="entry name" value="AF1782-like_sf"/>
</dbReference>
<accession>A0A0C2WQE3</accession>
<evidence type="ECO:0000259" key="1">
    <source>
        <dbReference type="Pfam" id="PF08969"/>
    </source>
</evidence>
<organism evidence="2 3">
    <name type="scientific">Amanita muscaria (strain Koide BX008)</name>
    <dbReference type="NCBI Taxonomy" id="946122"/>
    <lineage>
        <taxon>Eukaryota</taxon>
        <taxon>Fungi</taxon>
        <taxon>Dikarya</taxon>
        <taxon>Basidiomycota</taxon>
        <taxon>Agaricomycotina</taxon>
        <taxon>Agaricomycetes</taxon>
        <taxon>Agaricomycetidae</taxon>
        <taxon>Agaricales</taxon>
        <taxon>Pluteineae</taxon>
        <taxon>Amanitaceae</taxon>
        <taxon>Amanita</taxon>
    </lineage>
</organism>
<dbReference type="HOGENOM" id="CLU_2090426_0_0_1"/>
<sequence length="117" mass="13837">QRRPQTISELSERALENLYDETKPLKHFLRVAEKYRKDARDYISKGDLENAFINFARAATLVLDKLPTHRDYYTLLTTTQRSNLNLNGSDILEELGNLKRKLTKRYEDWVRDHPEGE</sequence>
<dbReference type="OrthoDB" id="2965483at2759"/>
<feature type="domain" description="USP8 dimerisation" evidence="1">
    <location>
        <begin position="6"/>
        <end position="107"/>
    </location>
</feature>
<dbReference type="SUPFAM" id="SSF158372">
    <property type="entry name" value="AF1782-like"/>
    <property type="match status" value="1"/>
</dbReference>
<dbReference type="PANTHER" id="PTHR12947:SF13">
    <property type="entry name" value="FI19924P1"/>
    <property type="match status" value="1"/>
</dbReference>
<dbReference type="EMBL" id="KN818254">
    <property type="protein sequence ID" value="KIL63882.1"/>
    <property type="molecule type" value="Genomic_DNA"/>
</dbReference>
<dbReference type="Gene3D" id="1.20.58.80">
    <property type="entry name" value="Phosphotransferase system, lactose/cellobiose-type IIA subunit"/>
    <property type="match status" value="1"/>
</dbReference>
<feature type="non-terminal residue" evidence="2">
    <location>
        <position position="1"/>
    </location>
</feature>
<dbReference type="GO" id="GO:0005768">
    <property type="term" value="C:endosome"/>
    <property type="evidence" value="ECO:0007669"/>
    <property type="project" value="TreeGrafter"/>
</dbReference>
<dbReference type="InParanoid" id="A0A0C2WQE3"/>
<proteinExistence type="predicted"/>
<name>A0A0C2WQE3_AMAMK</name>
<dbReference type="GO" id="GO:0016020">
    <property type="term" value="C:membrane"/>
    <property type="evidence" value="ECO:0007669"/>
    <property type="project" value="TreeGrafter"/>
</dbReference>
<dbReference type="InterPro" id="IPR015063">
    <property type="entry name" value="USP8_dimer"/>
</dbReference>
<dbReference type="GO" id="GO:0070536">
    <property type="term" value="P:protein K63-linked deubiquitination"/>
    <property type="evidence" value="ECO:0007669"/>
    <property type="project" value="TreeGrafter"/>
</dbReference>
<dbReference type="Proteomes" id="UP000054549">
    <property type="component" value="Unassembled WGS sequence"/>
</dbReference>
<protein>
    <recommendedName>
        <fullName evidence="1">USP8 dimerisation domain-containing protein</fullName>
    </recommendedName>
</protein>
<dbReference type="STRING" id="946122.A0A0C2WQE3"/>
<feature type="non-terminal residue" evidence="2">
    <location>
        <position position="117"/>
    </location>
</feature>
<gene>
    <name evidence="2" type="ORF">M378DRAFT_33409</name>
</gene>
<reference evidence="2 3" key="1">
    <citation type="submission" date="2014-04" db="EMBL/GenBank/DDBJ databases">
        <title>Evolutionary Origins and Diversification of the Mycorrhizal Mutualists.</title>
        <authorList>
            <consortium name="DOE Joint Genome Institute"/>
            <consortium name="Mycorrhizal Genomics Consortium"/>
            <person name="Kohler A."/>
            <person name="Kuo A."/>
            <person name="Nagy L.G."/>
            <person name="Floudas D."/>
            <person name="Copeland A."/>
            <person name="Barry K.W."/>
            <person name="Cichocki N."/>
            <person name="Veneault-Fourrey C."/>
            <person name="LaButti K."/>
            <person name="Lindquist E.A."/>
            <person name="Lipzen A."/>
            <person name="Lundell T."/>
            <person name="Morin E."/>
            <person name="Murat C."/>
            <person name="Riley R."/>
            <person name="Ohm R."/>
            <person name="Sun H."/>
            <person name="Tunlid A."/>
            <person name="Henrissat B."/>
            <person name="Grigoriev I.V."/>
            <person name="Hibbett D.S."/>
            <person name="Martin F."/>
        </authorList>
    </citation>
    <scope>NUCLEOTIDE SEQUENCE [LARGE SCALE GENOMIC DNA]</scope>
    <source>
        <strain evidence="2 3">Koide BX008</strain>
    </source>
</reference>
<evidence type="ECO:0000313" key="3">
    <source>
        <dbReference type="Proteomes" id="UP000054549"/>
    </source>
</evidence>
<evidence type="ECO:0000313" key="2">
    <source>
        <dbReference type="EMBL" id="KIL63882.1"/>
    </source>
</evidence>
<keyword evidence="3" id="KW-1185">Reference proteome</keyword>
<dbReference type="GO" id="GO:0061578">
    <property type="term" value="F:K63-linked deubiquitinase activity"/>
    <property type="evidence" value="ECO:0007669"/>
    <property type="project" value="TreeGrafter"/>
</dbReference>